<dbReference type="InterPro" id="IPR001958">
    <property type="entry name" value="Tet-R_TetA/multi-R_MdtG-like"/>
</dbReference>
<evidence type="ECO:0000259" key="8">
    <source>
        <dbReference type="PROSITE" id="PS50850"/>
    </source>
</evidence>
<feature type="transmembrane region" description="Helical" evidence="7">
    <location>
        <begin position="127"/>
        <end position="149"/>
    </location>
</feature>
<feature type="transmembrane region" description="Helical" evidence="7">
    <location>
        <begin position="35"/>
        <end position="55"/>
    </location>
</feature>
<dbReference type="GO" id="GO:0005886">
    <property type="term" value="C:plasma membrane"/>
    <property type="evidence" value="ECO:0007669"/>
    <property type="project" value="UniProtKB-SubCell"/>
</dbReference>
<proteinExistence type="inferred from homology"/>
<feature type="transmembrane region" description="Helical" evidence="7">
    <location>
        <begin position="212"/>
        <end position="230"/>
    </location>
</feature>
<organism evidence="9 10">
    <name type="scientific">Bacillus thermozeamaize</name>
    <dbReference type="NCBI Taxonomy" id="230954"/>
    <lineage>
        <taxon>Bacteria</taxon>
        <taxon>Bacillati</taxon>
        <taxon>Bacillota</taxon>
        <taxon>Bacilli</taxon>
        <taxon>Bacillales</taxon>
        <taxon>Bacillaceae</taxon>
        <taxon>Bacillus</taxon>
    </lineage>
</organism>
<dbReference type="EMBL" id="LZRT01000090">
    <property type="protein sequence ID" value="OUM86490.1"/>
    <property type="molecule type" value="Genomic_DNA"/>
</dbReference>
<feature type="transmembrane region" description="Helical" evidence="7">
    <location>
        <begin position="273"/>
        <end position="293"/>
    </location>
</feature>
<protein>
    <recommendedName>
        <fullName evidence="8">Major facilitator superfamily (MFS) profile domain-containing protein</fullName>
    </recommendedName>
</protein>
<keyword evidence="3" id="KW-0813">Transport</keyword>
<evidence type="ECO:0000256" key="7">
    <source>
        <dbReference type="SAM" id="Phobius"/>
    </source>
</evidence>
<dbReference type="InterPro" id="IPR052714">
    <property type="entry name" value="MFS_Exporter"/>
</dbReference>
<keyword evidence="6 7" id="KW-0472">Membrane</keyword>
<evidence type="ECO:0000256" key="1">
    <source>
        <dbReference type="ARBA" id="ARBA00004651"/>
    </source>
</evidence>
<dbReference type="InterPro" id="IPR036259">
    <property type="entry name" value="MFS_trans_sf"/>
</dbReference>
<dbReference type="SUPFAM" id="SSF103473">
    <property type="entry name" value="MFS general substrate transporter"/>
    <property type="match status" value="1"/>
</dbReference>
<evidence type="ECO:0000256" key="2">
    <source>
        <dbReference type="ARBA" id="ARBA00007520"/>
    </source>
</evidence>
<evidence type="ECO:0000256" key="5">
    <source>
        <dbReference type="ARBA" id="ARBA00022989"/>
    </source>
</evidence>
<feature type="transmembrane region" description="Helical" evidence="7">
    <location>
        <begin position="91"/>
        <end position="115"/>
    </location>
</feature>
<evidence type="ECO:0000256" key="6">
    <source>
        <dbReference type="ARBA" id="ARBA00023136"/>
    </source>
</evidence>
<comment type="similarity">
    <text evidence="2">Belongs to the major facilitator superfamily. TCR/Tet family.</text>
</comment>
<dbReference type="CDD" id="cd17325">
    <property type="entry name" value="MFS_MdtG_SLC18_like"/>
    <property type="match status" value="1"/>
</dbReference>
<sequence length="393" mass="42648">MAWIVYLLIVVSFLDLFVPLPVISPYAQQLGAGPVAIGFVIGAYSLANLLGNVMAGKWIDRHGANGVLVIGMAASAFFLALYSLAQKPFDLIIVRLLHGFAAGLLVPSAFTLASWRAQRGEQGRNMAVSGAAVGVAAVIGPALGGILRARLGYDAVFWFVAALMLVSAFLCWAIFSRSAQAGHEPKKKEMVRRFPDKVDWAKLFRNPYVTQACLGAFGLTYSIGVLSYMLPLKTEWLGLNRSAAGLLMSTFGLVAILIFLLPTNRLFDRMDPLKTMLSGMAVIAVSELGLAYLAQMVPLFVAMGVYGIGFGFLFPSMTKLLVEHVPDSDRGKAFGLFYAFYSIGVMIGSFMIGLVAHTPQAAFMWSAGVMMLLGCLILWQAQRKQKKRQIQVK</sequence>
<dbReference type="Gene3D" id="1.20.1250.20">
    <property type="entry name" value="MFS general substrate transporter like domains"/>
    <property type="match status" value="1"/>
</dbReference>
<evidence type="ECO:0000313" key="10">
    <source>
        <dbReference type="Proteomes" id="UP000196475"/>
    </source>
</evidence>
<evidence type="ECO:0000313" key="9">
    <source>
        <dbReference type="EMBL" id="OUM86490.1"/>
    </source>
</evidence>
<dbReference type="Pfam" id="PF07690">
    <property type="entry name" value="MFS_1"/>
    <property type="match status" value="1"/>
</dbReference>
<comment type="caution">
    <text evidence="9">The sequence shown here is derived from an EMBL/GenBank/DDBJ whole genome shotgun (WGS) entry which is preliminary data.</text>
</comment>
<dbReference type="PRINTS" id="PR01035">
    <property type="entry name" value="TCRTETA"/>
</dbReference>
<feature type="transmembrane region" description="Helical" evidence="7">
    <location>
        <begin position="334"/>
        <end position="356"/>
    </location>
</feature>
<comment type="subcellular location">
    <subcellularLocation>
        <location evidence="1">Cell membrane</location>
        <topology evidence="1">Multi-pass membrane protein</topology>
    </subcellularLocation>
</comment>
<feature type="transmembrane region" description="Helical" evidence="7">
    <location>
        <begin position="5"/>
        <end position="23"/>
    </location>
</feature>
<feature type="domain" description="Major facilitator superfamily (MFS) profile" evidence="8">
    <location>
        <begin position="1"/>
        <end position="386"/>
    </location>
</feature>
<dbReference type="PANTHER" id="PTHR23531:SF1">
    <property type="entry name" value="QUINOLENE RESISTANCE PROTEIN NORA"/>
    <property type="match status" value="1"/>
</dbReference>
<dbReference type="InterPro" id="IPR020846">
    <property type="entry name" value="MFS_dom"/>
</dbReference>
<dbReference type="AlphaFoldDB" id="A0A1Y3PGN8"/>
<accession>A0A1Y3PGN8</accession>
<reference evidence="10" key="1">
    <citation type="submission" date="2016-06" db="EMBL/GenBank/DDBJ databases">
        <authorList>
            <person name="Nascimento L."/>
            <person name="Pereira R.V."/>
            <person name="Martins L.F."/>
            <person name="Quaggio R.B."/>
            <person name="Silva A.M."/>
            <person name="Setubal J.C."/>
        </authorList>
    </citation>
    <scope>NUCLEOTIDE SEQUENCE [LARGE SCALE GENOMIC DNA]</scope>
</reference>
<feature type="transmembrane region" description="Helical" evidence="7">
    <location>
        <begin position="242"/>
        <end position="261"/>
    </location>
</feature>
<dbReference type="PROSITE" id="PS50850">
    <property type="entry name" value="MFS"/>
    <property type="match status" value="1"/>
</dbReference>
<dbReference type="GO" id="GO:0022857">
    <property type="term" value="F:transmembrane transporter activity"/>
    <property type="evidence" value="ECO:0007669"/>
    <property type="project" value="InterPro"/>
</dbReference>
<evidence type="ECO:0000256" key="4">
    <source>
        <dbReference type="ARBA" id="ARBA00022692"/>
    </source>
</evidence>
<dbReference type="InterPro" id="IPR005829">
    <property type="entry name" value="Sugar_transporter_CS"/>
</dbReference>
<feature type="transmembrane region" description="Helical" evidence="7">
    <location>
        <begin position="299"/>
        <end position="322"/>
    </location>
</feature>
<feature type="transmembrane region" description="Helical" evidence="7">
    <location>
        <begin position="67"/>
        <end position="85"/>
    </location>
</feature>
<keyword evidence="5 7" id="KW-1133">Transmembrane helix</keyword>
<keyword evidence="4 7" id="KW-0812">Transmembrane</keyword>
<dbReference type="PANTHER" id="PTHR23531">
    <property type="entry name" value="QUINOLENE RESISTANCE PROTEIN NORA"/>
    <property type="match status" value="1"/>
</dbReference>
<dbReference type="Proteomes" id="UP000196475">
    <property type="component" value="Unassembled WGS sequence"/>
</dbReference>
<name>A0A1Y3PGN8_9BACI</name>
<dbReference type="PROSITE" id="PS00217">
    <property type="entry name" value="SUGAR_TRANSPORT_2"/>
    <property type="match status" value="1"/>
</dbReference>
<feature type="transmembrane region" description="Helical" evidence="7">
    <location>
        <begin position="155"/>
        <end position="175"/>
    </location>
</feature>
<evidence type="ECO:0000256" key="3">
    <source>
        <dbReference type="ARBA" id="ARBA00022448"/>
    </source>
</evidence>
<feature type="transmembrane region" description="Helical" evidence="7">
    <location>
        <begin position="362"/>
        <end position="379"/>
    </location>
</feature>
<dbReference type="InterPro" id="IPR011701">
    <property type="entry name" value="MFS"/>
</dbReference>
<gene>
    <name evidence="9" type="ORF">BAA01_06765</name>
</gene>